<proteinExistence type="predicted"/>
<sequence>MGGSIHAGLSCSTIVPKHHPSFQLWQLTDTVLRDGSLNGEDQDTLLHKIYRTLPLRYGGEQMIGQIEFLAALGMPVNEVGGICELTPLEALVNVTIESEAYSKHIRDAACYLVDVGGTWTASRCVQSTSSLPMFSTVLYFPGYNDEPLFTALINKSIPDLELLLTHPSSQAQLSTQPILFAALNWPEGLQRLLDAGANTCVRTFLGGELLGYAVKISATESIRILLREGCELTSASLRIGLHKEDADLRRMLVDAAIYDINQLAFKSGASVESILDVLPSVLRDIYFHVAHAEDAERFLEANFTWIEGDFGDSTPLWSHAMDDISGINPESREHGLSHWIDLLIWFIDKGARLDDPHPWYGTLPVHLIAERIAVALLVQDCQNIFCMTHADNADIQSSEANTNPMTVQELL</sequence>
<gene>
    <name evidence="1" type="ORF">B0J11DRAFT_64515</name>
</gene>
<dbReference type="InterPro" id="IPR036770">
    <property type="entry name" value="Ankyrin_rpt-contain_sf"/>
</dbReference>
<evidence type="ECO:0000313" key="1">
    <source>
        <dbReference type="EMBL" id="KAH7119613.1"/>
    </source>
</evidence>
<protein>
    <submittedName>
        <fullName evidence="1">Uncharacterized protein</fullName>
    </submittedName>
</protein>
<dbReference type="Gene3D" id="1.25.40.20">
    <property type="entry name" value="Ankyrin repeat-containing domain"/>
    <property type="match status" value="1"/>
</dbReference>
<dbReference type="Proteomes" id="UP000700596">
    <property type="component" value="Unassembled WGS sequence"/>
</dbReference>
<organism evidence="1 2">
    <name type="scientific">Dendryphion nanum</name>
    <dbReference type="NCBI Taxonomy" id="256645"/>
    <lineage>
        <taxon>Eukaryota</taxon>
        <taxon>Fungi</taxon>
        <taxon>Dikarya</taxon>
        <taxon>Ascomycota</taxon>
        <taxon>Pezizomycotina</taxon>
        <taxon>Dothideomycetes</taxon>
        <taxon>Pleosporomycetidae</taxon>
        <taxon>Pleosporales</taxon>
        <taxon>Torulaceae</taxon>
        <taxon>Dendryphion</taxon>
    </lineage>
</organism>
<dbReference type="OrthoDB" id="3798608at2759"/>
<reference evidence="1" key="1">
    <citation type="journal article" date="2021" name="Nat. Commun.">
        <title>Genetic determinants of endophytism in the Arabidopsis root mycobiome.</title>
        <authorList>
            <person name="Mesny F."/>
            <person name="Miyauchi S."/>
            <person name="Thiergart T."/>
            <person name="Pickel B."/>
            <person name="Atanasova L."/>
            <person name="Karlsson M."/>
            <person name="Huettel B."/>
            <person name="Barry K.W."/>
            <person name="Haridas S."/>
            <person name="Chen C."/>
            <person name="Bauer D."/>
            <person name="Andreopoulos W."/>
            <person name="Pangilinan J."/>
            <person name="LaButti K."/>
            <person name="Riley R."/>
            <person name="Lipzen A."/>
            <person name="Clum A."/>
            <person name="Drula E."/>
            <person name="Henrissat B."/>
            <person name="Kohler A."/>
            <person name="Grigoriev I.V."/>
            <person name="Martin F.M."/>
            <person name="Hacquard S."/>
        </authorList>
    </citation>
    <scope>NUCLEOTIDE SEQUENCE</scope>
    <source>
        <strain evidence="1">MPI-CAGE-CH-0243</strain>
    </source>
</reference>
<dbReference type="AlphaFoldDB" id="A0A9P9IF71"/>
<dbReference type="SUPFAM" id="SSF48403">
    <property type="entry name" value="Ankyrin repeat"/>
    <property type="match status" value="1"/>
</dbReference>
<evidence type="ECO:0000313" key="2">
    <source>
        <dbReference type="Proteomes" id="UP000700596"/>
    </source>
</evidence>
<keyword evidence="2" id="KW-1185">Reference proteome</keyword>
<accession>A0A9P9IF71</accession>
<name>A0A9P9IF71_9PLEO</name>
<comment type="caution">
    <text evidence="1">The sequence shown here is derived from an EMBL/GenBank/DDBJ whole genome shotgun (WGS) entry which is preliminary data.</text>
</comment>
<dbReference type="EMBL" id="JAGMWT010000011">
    <property type="protein sequence ID" value="KAH7119613.1"/>
    <property type="molecule type" value="Genomic_DNA"/>
</dbReference>